<organism evidence="3">
    <name type="scientific">Camponotus floridanus</name>
    <name type="common">Florida carpenter ant</name>
    <dbReference type="NCBI Taxonomy" id="104421"/>
    <lineage>
        <taxon>Eukaryota</taxon>
        <taxon>Metazoa</taxon>
        <taxon>Ecdysozoa</taxon>
        <taxon>Arthropoda</taxon>
        <taxon>Hexapoda</taxon>
        <taxon>Insecta</taxon>
        <taxon>Pterygota</taxon>
        <taxon>Neoptera</taxon>
        <taxon>Endopterygota</taxon>
        <taxon>Hymenoptera</taxon>
        <taxon>Apocrita</taxon>
        <taxon>Aculeata</taxon>
        <taxon>Formicoidea</taxon>
        <taxon>Formicidae</taxon>
        <taxon>Formicinae</taxon>
        <taxon>Camponotus</taxon>
    </lineage>
</organism>
<dbReference type="OrthoDB" id="5945798at2759"/>
<dbReference type="InterPro" id="IPR046341">
    <property type="entry name" value="SET_dom_sf"/>
</dbReference>
<dbReference type="Proteomes" id="UP000000311">
    <property type="component" value="Unassembled WGS sequence"/>
</dbReference>
<name>E2APG8_CAMFO</name>
<accession>E2APG8</accession>
<dbReference type="InterPro" id="IPR053010">
    <property type="entry name" value="SET_SmydA-8"/>
</dbReference>
<evidence type="ECO:0000259" key="1">
    <source>
        <dbReference type="PROSITE" id="PS50280"/>
    </source>
</evidence>
<dbReference type="KEGG" id="cfo:105254640"/>
<feature type="domain" description="SET" evidence="1">
    <location>
        <begin position="37"/>
        <end position="264"/>
    </location>
</feature>
<gene>
    <name evidence="2" type="ORF">EAG_08310</name>
</gene>
<dbReference type="FunCoup" id="E2APG8">
    <property type="interactions" value="53"/>
</dbReference>
<dbReference type="GO" id="GO:0008170">
    <property type="term" value="F:N-methyltransferase activity"/>
    <property type="evidence" value="ECO:0007669"/>
    <property type="project" value="UniProtKB-ARBA"/>
</dbReference>
<dbReference type="SUPFAM" id="SSF82199">
    <property type="entry name" value="SET domain"/>
    <property type="match status" value="1"/>
</dbReference>
<dbReference type="STRING" id="104421.E2APG8"/>
<reference evidence="2 3" key="1">
    <citation type="journal article" date="2010" name="Science">
        <title>Genomic comparison of the ants Camponotus floridanus and Harpegnathos saltator.</title>
        <authorList>
            <person name="Bonasio R."/>
            <person name="Zhang G."/>
            <person name="Ye C."/>
            <person name="Mutti N.S."/>
            <person name="Fang X."/>
            <person name="Qin N."/>
            <person name="Donahue G."/>
            <person name="Yang P."/>
            <person name="Li Q."/>
            <person name="Li C."/>
            <person name="Zhang P."/>
            <person name="Huang Z."/>
            <person name="Berger S.L."/>
            <person name="Reinberg D."/>
            <person name="Wang J."/>
            <person name="Liebig J."/>
        </authorList>
    </citation>
    <scope>NUCLEOTIDE SEQUENCE [LARGE SCALE GENOMIC DNA]</scope>
    <source>
        <strain evidence="3">C129</strain>
    </source>
</reference>
<dbReference type="PANTHER" id="PTHR46455:SF3">
    <property type="entry name" value="SET AND MYND DOMAIN CONTAINING, ARTHROPOD-SPECIFIC, MEMBER 9, ISOFORM A-RELATED"/>
    <property type="match status" value="1"/>
</dbReference>
<dbReference type="SMART" id="SM00317">
    <property type="entry name" value="SET"/>
    <property type="match status" value="1"/>
</dbReference>
<dbReference type="InParanoid" id="E2APG8"/>
<dbReference type="GO" id="GO:0008276">
    <property type="term" value="F:protein methyltransferase activity"/>
    <property type="evidence" value="ECO:0007669"/>
    <property type="project" value="UniProtKB-ARBA"/>
</dbReference>
<dbReference type="Pfam" id="PF00856">
    <property type="entry name" value="SET"/>
    <property type="match status" value="1"/>
</dbReference>
<evidence type="ECO:0000313" key="2">
    <source>
        <dbReference type="EMBL" id="EFN64667.1"/>
    </source>
</evidence>
<keyword evidence="3" id="KW-1185">Reference proteome</keyword>
<dbReference type="Gene3D" id="2.170.270.10">
    <property type="entry name" value="SET domain"/>
    <property type="match status" value="1"/>
</dbReference>
<proteinExistence type="predicted"/>
<dbReference type="Gene3D" id="1.10.220.160">
    <property type="match status" value="1"/>
</dbReference>
<evidence type="ECO:0000313" key="3">
    <source>
        <dbReference type="Proteomes" id="UP000000311"/>
    </source>
</evidence>
<dbReference type="PANTHER" id="PTHR46455">
    <property type="entry name" value="SET AND MYND DOMAIN CONTAINING, ARTHROPOD-SPECIFIC, MEMBER 4, ISOFORM A"/>
    <property type="match status" value="1"/>
</dbReference>
<dbReference type="Gene3D" id="6.10.140.2220">
    <property type="match status" value="1"/>
</dbReference>
<sequence>MEEKLHASESVIQMEPRETIELLESHLRKNNIVQESRSWSIEYSPLGGRGMFATRDIQAGELIFTDVPLLIGPRCYRKCFPMCVVCYKNNCPLFPCDHDCGLPICSTECENSTMHSQECRLLREWMPTCGSSWSNELLLAVIPIRGLTLSKEQRKLLYAFECHLELTRTHEIDLLKRNVKKFPNKEQLELMKRICGVFNTNSFEVLVASNKDCTTSLRGLYPLGALQNHCCVPNTRHHFDDQQQLHVTATLPIAAGEEITMSYTDLLWDTSSRRQFLKATKHFSCNCSRCSDPSEFGSQLGALLCAKDDCSGHLLPSNPLNFISPWICDKCQISVNYKQIEFIHSQLNALVLDAMYMTPHEIVKFIETALSKLVPTSNFILIDVKFRIISYFGRTPNLKWEDLTDAELRIKKMYCNDILSILDTLGSGDSIKKGLVLYELYRTNLELSKRQTSEKETHPFIQDNDNKCLLRQAMDILQNDIGATCDSENKCLLRQAMDILQNDIGATCVRKSD</sequence>
<dbReference type="GO" id="GO:0008757">
    <property type="term" value="F:S-adenosylmethionine-dependent methyltransferase activity"/>
    <property type="evidence" value="ECO:0007669"/>
    <property type="project" value="UniProtKB-ARBA"/>
</dbReference>
<dbReference type="EMBL" id="GL441542">
    <property type="protein sequence ID" value="EFN64667.1"/>
    <property type="molecule type" value="Genomic_DNA"/>
</dbReference>
<dbReference type="PROSITE" id="PS50280">
    <property type="entry name" value="SET"/>
    <property type="match status" value="1"/>
</dbReference>
<protein>
    <submittedName>
        <fullName evidence="2">Protein msta, isoform B</fullName>
    </submittedName>
</protein>
<dbReference type="CDD" id="cd20071">
    <property type="entry name" value="SET_SMYD"/>
    <property type="match status" value="1"/>
</dbReference>
<dbReference type="AlphaFoldDB" id="E2APG8"/>
<dbReference type="OMA" id="ECAHFQR"/>
<dbReference type="InterPro" id="IPR001214">
    <property type="entry name" value="SET_dom"/>
</dbReference>